<dbReference type="Pfam" id="PF13715">
    <property type="entry name" value="CarbopepD_reg_2"/>
    <property type="match status" value="1"/>
</dbReference>
<evidence type="ECO:0000313" key="3">
    <source>
        <dbReference type="Proteomes" id="UP000249518"/>
    </source>
</evidence>
<feature type="chain" id="PRO_5016283561" evidence="1">
    <location>
        <begin position="20"/>
        <end position="287"/>
    </location>
</feature>
<sequence length="287" mass="32312">MFKVKLLFFLLFSISTLTAQISGVVKDSLTGNPIPYVNIWVEKGDLGTNSEIDGTFSLKATLGQKIIFSSLGYENKIIFGSTSDIILLHPKVYELNEVILEKRKGKNRVSYGDFSGLKLNSGVSNTGQDEVHIWGKLIQANEKIKKHPYLESIEFKTRSQLKNVVMRLRFYEINAEGIPLGDLIADEIIVSVKKGTNLNRIDLSLFHIKIPEEGIIIGFEYLKLEQNKLEYIYTAQGEKGKKKGFRYEPSILGFFPGGKNLMVLNKDGSLRRSYGTVELALKLNLID</sequence>
<dbReference type="OrthoDB" id="914976at2"/>
<dbReference type="AlphaFoldDB" id="A0A328WTK4"/>
<proteinExistence type="predicted"/>
<dbReference type="SUPFAM" id="SSF49464">
    <property type="entry name" value="Carboxypeptidase regulatory domain-like"/>
    <property type="match status" value="1"/>
</dbReference>
<gene>
    <name evidence="2" type="ORF">B0I10_103131</name>
</gene>
<comment type="caution">
    <text evidence="2">The sequence shown here is derived from an EMBL/GenBank/DDBJ whole genome shotgun (WGS) entry which is preliminary data.</text>
</comment>
<keyword evidence="3" id="KW-1185">Reference proteome</keyword>
<evidence type="ECO:0000256" key="1">
    <source>
        <dbReference type="SAM" id="SignalP"/>
    </source>
</evidence>
<keyword evidence="2" id="KW-0378">Hydrolase</keyword>
<feature type="signal peptide" evidence="1">
    <location>
        <begin position="1"/>
        <end position="19"/>
    </location>
</feature>
<reference evidence="2 3" key="1">
    <citation type="submission" date="2018-06" db="EMBL/GenBank/DDBJ databases">
        <title>Genomic Encyclopedia of Type Strains, Phase III (KMG-III): the genomes of soil and plant-associated and newly described type strains.</title>
        <authorList>
            <person name="Whitman W."/>
        </authorList>
    </citation>
    <scope>NUCLEOTIDE SEQUENCE [LARGE SCALE GENOMIC DNA]</scope>
    <source>
        <strain evidence="2 3">CGMCC 1.12504</strain>
    </source>
</reference>
<dbReference type="InterPro" id="IPR008969">
    <property type="entry name" value="CarboxyPept-like_regulatory"/>
</dbReference>
<evidence type="ECO:0000313" key="2">
    <source>
        <dbReference type="EMBL" id="RAR49710.1"/>
    </source>
</evidence>
<keyword evidence="1" id="KW-0732">Signal</keyword>
<dbReference type="RefSeq" id="WP_112085152.1">
    <property type="nucleotide sequence ID" value="NZ_QLSV01000003.1"/>
</dbReference>
<keyword evidence="2" id="KW-0645">Protease</keyword>
<keyword evidence="2" id="KW-0121">Carboxypeptidase</keyword>
<name>A0A328WTK4_9FLAO</name>
<dbReference type="Gene3D" id="2.60.40.1120">
    <property type="entry name" value="Carboxypeptidase-like, regulatory domain"/>
    <property type="match status" value="1"/>
</dbReference>
<dbReference type="EMBL" id="QLSV01000003">
    <property type="protein sequence ID" value="RAR49710.1"/>
    <property type="molecule type" value="Genomic_DNA"/>
</dbReference>
<protein>
    <submittedName>
        <fullName evidence="2">Carboxypeptidase-like protein</fullName>
    </submittedName>
</protein>
<dbReference type="Proteomes" id="UP000249518">
    <property type="component" value="Unassembled WGS sequence"/>
</dbReference>
<accession>A0A328WTK4</accession>
<dbReference type="GO" id="GO:0004180">
    <property type="term" value="F:carboxypeptidase activity"/>
    <property type="evidence" value="ECO:0007669"/>
    <property type="project" value="UniProtKB-KW"/>
</dbReference>
<organism evidence="2 3">
    <name type="scientific">Flavobacterium lacus</name>
    <dbReference type="NCBI Taxonomy" id="1353778"/>
    <lineage>
        <taxon>Bacteria</taxon>
        <taxon>Pseudomonadati</taxon>
        <taxon>Bacteroidota</taxon>
        <taxon>Flavobacteriia</taxon>
        <taxon>Flavobacteriales</taxon>
        <taxon>Flavobacteriaceae</taxon>
        <taxon>Flavobacterium</taxon>
    </lineage>
</organism>